<proteinExistence type="predicted"/>
<feature type="domain" description="ATP-grasp" evidence="2">
    <location>
        <begin position="111"/>
        <end position="340"/>
    </location>
</feature>
<evidence type="ECO:0000313" key="4">
    <source>
        <dbReference type="Proteomes" id="UP001163739"/>
    </source>
</evidence>
<dbReference type="InterPro" id="IPR013651">
    <property type="entry name" value="ATP-grasp_RimK-type"/>
</dbReference>
<evidence type="ECO:0000313" key="3">
    <source>
        <dbReference type="EMBL" id="UZE94361.1"/>
    </source>
</evidence>
<keyword evidence="1" id="KW-0547">Nucleotide-binding</keyword>
<dbReference type="InterPro" id="IPR011761">
    <property type="entry name" value="ATP-grasp"/>
</dbReference>
<dbReference type="Pfam" id="PF08443">
    <property type="entry name" value="RimK"/>
    <property type="match status" value="1"/>
</dbReference>
<dbReference type="SUPFAM" id="SSF56059">
    <property type="entry name" value="Glutathione synthetase ATP-binding domain-like"/>
    <property type="match status" value="1"/>
</dbReference>
<dbReference type="PROSITE" id="PS50975">
    <property type="entry name" value="ATP_GRASP"/>
    <property type="match status" value="1"/>
</dbReference>
<keyword evidence="4" id="KW-1185">Reference proteome</keyword>
<evidence type="ECO:0000259" key="2">
    <source>
        <dbReference type="PROSITE" id="PS50975"/>
    </source>
</evidence>
<reference evidence="3" key="1">
    <citation type="submission" date="2022-06" db="EMBL/GenBank/DDBJ databases">
        <title>Alkalimarinus sp. nov., isolated from gut of a Alitta virens.</title>
        <authorList>
            <person name="Yang A.I."/>
            <person name="Shin N.-R."/>
        </authorList>
    </citation>
    <scope>NUCLEOTIDE SEQUENCE</scope>
    <source>
        <strain evidence="3">A2M4</strain>
    </source>
</reference>
<dbReference type="Proteomes" id="UP001163739">
    <property type="component" value="Chromosome"/>
</dbReference>
<dbReference type="Gene3D" id="3.30.470.20">
    <property type="entry name" value="ATP-grasp fold, B domain"/>
    <property type="match status" value="1"/>
</dbReference>
<dbReference type="RefSeq" id="WP_265045856.1">
    <property type="nucleotide sequence ID" value="NZ_CP100390.1"/>
</dbReference>
<name>A0ABY6MX00_9ALTE</name>
<accession>A0ABY6MX00</accession>
<evidence type="ECO:0000256" key="1">
    <source>
        <dbReference type="PROSITE-ProRule" id="PRU00409"/>
    </source>
</evidence>
<dbReference type="EMBL" id="CP100390">
    <property type="protein sequence ID" value="UZE94361.1"/>
    <property type="molecule type" value="Genomic_DNA"/>
</dbReference>
<protein>
    <recommendedName>
        <fullName evidence="2">ATP-grasp domain-containing protein</fullName>
    </recommendedName>
</protein>
<gene>
    <name evidence="3" type="ORF">NKI27_09660</name>
</gene>
<organism evidence="3 4">
    <name type="scientific">Alkalimarinus alittae</name>
    <dbReference type="NCBI Taxonomy" id="2961619"/>
    <lineage>
        <taxon>Bacteria</taxon>
        <taxon>Pseudomonadati</taxon>
        <taxon>Pseudomonadota</taxon>
        <taxon>Gammaproteobacteria</taxon>
        <taxon>Alteromonadales</taxon>
        <taxon>Alteromonadaceae</taxon>
        <taxon>Alkalimarinus</taxon>
    </lineage>
</organism>
<sequence>MKTSLVILKNSVGGFPQLLDEVESILTPHFYSALNTDNINVVEALYVQYEELVVPLLKIEDNKVFIFYCSSQHSSYYNYIFDIMMDAQSRGAILIPSLDHLKSHENKFYQELYKARLTIPTPKSWLLGSIEDIAYLVRSGLDFPVIAKLPQGFGSKTVSKINSLEDLLDYSRTHLTPTVKPRKNIFKYKKSLKKYKDKYPTNTGSIVLQEFIPQQTHDWKVLVIGNKVFSLKRYTRDNDFRASGSGNFSGDELPSLELVDFAYNVKQKLKTPWVSMDIIESPRGYLIIEYQCIHFGPYTVTSSKQHYLLEDNSWRLVKAPAIYEEELATSLISTIRGESSELAVK</sequence>
<keyword evidence="1" id="KW-0067">ATP-binding</keyword>